<keyword evidence="1" id="KW-0677">Repeat</keyword>
<dbReference type="PANTHER" id="PTHR24198:SF192">
    <property type="entry name" value="SERINE_THREONINE-PROTEIN PHOSPHATASE 6 REGULATORY ANKYRIN REPEAT SUBUNIT A"/>
    <property type="match status" value="1"/>
</dbReference>
<dbReference type="STRING" id="80966.ENSAPOP00000027502"/>
<evidence type="ECO:0000313" key="5">
    <source>
        <dbReference type="Proteomes" id="UP000257200"/>
    </source>
</evidence>
<reference evidence="4" key="1">
    <citation type="submission" date="2025-08" db="UniProtKB">
        <authorList>
            <consortium name="Ensembl"/>
        </authorList>
    </citation>
    <scope>IDENTIFICATION</scope>
</reference>
<dbReference type="InterPro" id="IPR036770">
    <property type="entry name" value="Ankyrin_rpt-contain_sf"/>
</dbReference>
<dbReference type="AlphaFoldDB" id="A0A3Q1GJA2"/>
<keyword evidence="5" id="KW-1185">Reference proteome</keyword>
<dbReference type="Proteomes" id="UP000257200">
    <property type="component" value="Unplaced"/>
</dbReference>
<proteinExistence type="predicted"/>
<dbReference type="SMART" id="SM00248">
    <property type="entry name" value="ANK"/>
    <property type="match status" value="2"/>
</dbReference>
<sequence length="146" mass="15408">NSAACSSAYPSNAFGNTALHVACFNGQDAVVSDLIDYGANVSQPNNKGFTPLHFAAASTHGALCLEFLVNNGADVNVQVRRTPDTCPLFTSSCSGCINISRNVFQNLHLVSSETPTISSSCRWFSTSMCPDLSSLLYSSSVEDVSS</sequence>
<evidence type="ECO:0000256" key="1">
    <source>
        <dbReference type="ARBA" id="ARBA00022737"/>
    </source>
</evidence>
<accession>A0A3Q1GJA2</accession>
<protein>
    <submittedName>
        <fullName evidence="4">Uncharacterized protein</fullName>
    </submittedName>
</protein>
<dbReference type="PANTHER" id="PTHR24198">
    <property type="entry name" value="ANKYRIN REPEAT AND PROTEIN KINASE DOMAIN-CONTAINING PROTEIN"/>
    <property type="match status" value="1"/>
</dbReference>
<dbReference type="Pfam" id="PF12796">
    <property type="entry name" value="Ank_2"/>
    <property type="match status" value="1"/>
</dbReference>
<organism evidence="4 5">
    <name type="scientific">Acanthochromis polyacanthus</name>
    <name type="common">spiny chromis</name>
    <dbReference type="NCBI Taxonomy" id="80966"/>
    <lineage>
        <taxon>Eukaryota</taxon>
        <taxon>Metazoa</taxon>
        <taxon>Chordata</taxon>
        <taxon>Craniata</taxon>
        <taxon>Vertebrata</taxon>
        <taxon>Euteleostomi</taxon>
        <taxon>Actinopterygii</taxon>
        <taxon>Neopterygii</taxon>
        <taxon>Teleostei</taxon>
        <taxon>Neoteleostei</taxon>
        <taxon>Acanthomorphata</taxon>
        <taxon>Ovalentaria</taxon>
        <taxon>Pomacentridae</taxon>
        <taxon>Acanthochromis</taxon>
    </lineage>
</organism>
<dbReference type="SUPFAM" id="SSF48403">
    <property type="entry name" value="Ankyrin repeat"/>
    <property type="match status" value="1"/>
</dbReference>
<keyword evidence="2 3" id="KW-0040">ANK repeat</keyword>
<dbReference type="InParanoid" id="A0A3Q1GJA2"/>
<dbReference type="PROSITE" id="PS50297">
    <property type="entry name" value="ANK_REP_REGION"/>
    <property type="match status" value="2"/>
</dbReference>
<evidence type="ECO:0000256" key="3">
    <source>
        <dbReference type="PROSITE-ProRule" id="PRU00023"/>
    </source>
</evidence>
<reference evidence="4" key="2">
    <citation type="submission" date="2025-09" db="UniProtKB">
        <authorList>
            <consortium name="Ensembl"/>
        </authorList>
    </citation>
    <scope>IDENTIFICATION</scope>
</reference>
<dbReference type="Ensembl" id="ENSAPOT00000001013.1">
    <property type="protein sequence ID" value="ENSAPOP00000027502.1"/>
    <property type="gene ID" value="ENSAPOG00000012110.1"/>
</dbReference>
<dbReference type="InterPro" id="IPR002110">
    <property type="entry name" value="Ankyrin_rpt"/>
</dbReference>
<feature type="repeat" description="ANK" evidence="3">
    <location>
        <begin position="14"/>
        <end position="46"/>
    </location>
</feature>
<name>A0A3Q1GJA2_9TELE</name>
<evidence type="ECO:0000256" key="2">
    <source>
        <dbReference type="ARBA" id="ARBA00023043"/>
    </source>
</evidence>
<dbReference type="Gene3D" id="1.25.40.20">
    <property type="entry name" value="Ankyrin repeat-containing domain"/>
    <property type="match status" value="1"/>
</dbReference>
<feature type="repeat" description="ANK" evidence="3">
    <location>
        <begin position="47"/>
        <end position="80"/>
    </location>
</feature>
<dbReference type="PROSITE" id="PS50088">
    <property type="entry name" value="ANK_REPEAT"/>
    <property type="match status" value="2"/>
</dbReference>
<evidence type="ECO:0000313" key="4">
    <source>
        <dbReference type="Ensembl" id="ENSAPOP00000027502.1"/>
    </source>
</evidence>
<dbReference type="PRINTS" id="PR01415">
    <property type="entry name" value="ANKYRIN"/>
</dbReference>
<dbReference type="GeneTree" id="ENSGT00990000212858"/>